<sequence length="241" mass="26163">MGMTNLILILKAWFEAIFGLVVPRGCAGCGRPDDVLCPQCQALFRQWSVRCVLPGCSSRGYACGWYRGAVRRAILSWKDHGDQECDGTFARALSDLTLTLLREDCPDCRQVVLVPAPSSRSSMHKRGRWQMMPLVRRMRFTLSGTGLDVEVRAALRLEGVAGKSVQTSGSLARSSRIAGHIQLVDGALDGIESETVVVVVDDIMTTGATMGQCAHVLESAYHARVIGLALAMTAPRGSDRQ</sequence>
<dbReference type="CDD" id="cd06223">
    <property type="entry name" value="PRTases_typeI"/>
    <property type="match status" value="1"/>
</dbReference>
<accession>A0A086ZG00</accession>
<proteinExistence type="inferred from homology"/>
<dbReference type="SUPFAM" id="SSF53271">
    <property type="entry name" value="PRTase-like"/>
    <property type="match status" value="1"/>
</dbReference>
<keyword evidence="3" id="KW-1185">Reference proteome</keyword>
<keyword evidence="2" id="KW-0808">Transferase</keyword>
<reference evidence="2 3" key="1">
    <citation type="submission" date="2014-03" db="EMBL/GenBank/DDBJ databases">
        <title>Genomics of Bifidobacteria.</title>
        <authorList>
            <person name="Ventura M."/>
            <person name="Milani C."/>
            <person name="Lugli G.A."/>
        </authorList>
    </citation>
    <scope>NUCLEOTIDE SEQUENCE [LARGE SCALE GENOMIC DNA]</scope>
    <source>
        <strain evidence="2 3">DSM 22767</strain>
    </source>
</reference>
<dbReference type="InterPro" id="IPR051910">
    <property type="entry name" value="ComF/GntX_DNA_util-trans"/>
</dbReference>
<evidence type="ECO:0000313" key="2">
    <source>
        <dbReference type="EMBL" id="KFI45450.1"/>
    </source>
</evidence>
<dbReference type="InterPro" id="IPR029057">
    <property type="entry name" value="PRTase-like"/>
</dbReference>
<organism evidence="2 3">
    <name type="scientific">Bifidobacterium bohemicum DSM 22767</name>
    <dbReference type="NCBI Taxonomy" id="1437606"/>
    <lineage>
        <taxon>Bacteria</taxon>
        <taxon>Bacillati</taxon>
        <taxon>Actinomycetota</taxon>
        <taxon>Actinomycetes</taxon>
        <taxon>Bifidobacteriales</taxon>
        <taxon>Bifidobacteriaceae</taxon>
        <taxon>Bifidobacterium</taxon>
    </lineage>
</organism>
<dbReference type="Gene3D" id="3.40.50.2020">
    <property type="match status" value="1"/>
</dbReference>
<dbReference type="GO" id="GO:0016740">
    <property type="term" value="F:transferase activity"/>
    <property type="evidence" value="ECO:0007669"/>
    <property type="project" value="UniProtKB-KW"/>
</dbReference>
<evidence type="ECO:0000313" key="3">
    <source>
        <dbReference type="Proteomes" id="UP000029096"/>
    </source>
</evidence>
<name>A0A086ZG00_9BIFI</name>
<dbReference type="PANTHER" id="PTHR47505:SF1">
    <property type="entry name" value="DNA UTILIZATION PROTEIN YHGH"/>
    <property type="match status" value="1"/>
</dbReference>
<protein>
    <submittedName>
        <fullName evidence="2">The phosphoribosyl transferase domain</fullName>
    </submittedName>
</protein>
<dbReference type="PANTHER" id="PTHR47505">
    <property type="entry name" value="DNA UTILIZATION PROTEIN YHGH"/>
    <property type="match status" value="1"/>
</dbReference>
<comment type="similarity">
    <text evidence="1">Belongs to the ComF/GntX family.</text>
</comment>
<dbReference type="Proteomes" id="UP000029096">
    <property type="component" value="Unassembled WGS sequence"/>
</dbReference>
<comment type="caution">
    <text evidence="2">The sequence shown here is derived from an EMBL/GenBank/DDBJ whole genome shotgun (WGS) entry which is preliminary data.</text>
</comment>
<gene>
    <name evidence="2" type="ORF">BBOH_1141</name>
</gene>
<evidence type="ECO:0000256" key="1">
    <source>
        <dbReference type="ARBA" id="ARBA00008007"/>
    </source>
</evidence>
<dbReference type="AlphaFoldDB" id="A0A086ZG00"/>
<dbReference type="InterPro" id="IPR000836">
    <property type="entry name" value="PRTase_dom"/>
</dbReference>
<dbReference type="STRING" id="1437606.BBOH_1141"/>
<dbReference type="EMBL" id="JGYP01000002">
    <property type="protein sequence ID" value="KFI45450.1"/>
    <property type="molecule type" value="Genomic_DNA"/>
</dbReference>
<dbReference type="eggNOG" id="COG1040">
    <property type="taxonomic scope" value="Bacteria"/>
</dbReference>